<evidence type="ECO:0000313" key="5">
    <source>
        <dbReference type="EMBL" id="MSS42957.1"/>
    </source>
</evidence>
<dbReference type="SUPFAM" id="SSF63411">
    <property type="entry name" value="LuxS/MPP-like metallohydrolase"/>
    <property type="match status" value="2"/>
</dbReference>
<feature type="domain" description="Peptidase M16 N-terminal" evidence="3">
    <location>
        <begin position="13"/>
        <end position="159"/>
    </location>
</feature>
<dbReference type="OrthoDB" id="9811314at2"/>
<dbReference type="PROSITE" id="PS00143">
    <property type="entry name" value="INSULINASE"/>
    <property type="match status" value="1"/>
</dbReference>
<dbReference type="PANTHER" id="PTHR11851">
    <property type="entry name" value="METALLOPROTEASE"/>
    <property type="match status" value="1"/>
</dbReference>
<dbReference type="GO" id="GO:0006508">
    <property type="term" value="P:proteolysis"/>
    <property type="evidence" value="ECO:0007669"/>
    <property type="project" value="InterPro"/>
</dbReference>
<dbReference type="Pfam" id="PF00675">
    <property type="entry name" value="Peptidase_M16"/>
    <property type="match status" value="1"/>
</dbReference>
<dbReference type="InterPro" id="IPR011249">
    <property type="entry name" value="Metalloenz_LuxS/M16"/>
</dbReference>
<proteinExistence type="inferred from homology"/>
<dbReference type="Proteomes" id="UP000462760">
    <property type="component" value="Unassembled WGS sequence"/>
</dbReference>
<dbReference type="FunFam" id="3.30.830.10:FF:000008">
    <property type="entry name" value="Mitochondrial-processing peptidase subunit beta"/>
    <property type="match status" value="1"/>
</dbReference>
<dbReference type="EMBL" id="VULR01000004">
    <property type="protein sequence ID" value="MSS42957.1"/>
    <property type="molecule type" value="Genomic_DNA"/>
</dbReference>
<dbReference type="InterPro" id="IPR007863">
    <property type="entry name" value="Peptidase_M16_C"/>
</dbReference>
<accession>A0A844FG15</accession>
<dbReference type="InterPro" id="IPR011765">
    <property type="entry name" value="Pept_M16_N"/>
</dbReference>
<organism evidence="5 6">
    <name type="scientific">Anaerosalibacter bizertensis</name>
    <dbReference type="NCBI Taxonomy" id="932217"/>
    <lineage>
        <taxon>Bacteria</taxon>
        <taxon>Bacillati</taxon>
        <taxon>Bacillota</taxon>
        <taxon>Tissierellia</taxon>
        <taxon>Tissierellales</taxon>
        <taxon>Sporanaerobacteraceae</taxon>
        <taxon>Anaerosalibacter</taxon>
    </lineage>
</organism>
<dbReference type="GO" id="GO:0004222">
    <property type="term" value="F:metalloendopeptidase activity"/>
    <property type="evidence" value="ECO:0007669"/>
    <property type="project" value="InterPro"/>
</dbReference>
<dbReference type="Pfam" id="PF05193">
    <property type="entry name" value="Peptidase_M16_C"/>
    <property type="match status" value="1"/>
</dbReference>
<gene>
    <name evidence="5" type="ORF">FYJ27_04305</name>
</gene>
<dbReference type="InterPro" id="IPR001431">
    <property type="entry name" value="Pept_M16_Zn_BS"/>
</dbReference>
<feature type="domain" description="Peptidase M16 C-terminal" evidence="4">
    <location>
        <begin position="165"/>
        <end position="343"/>
    </location>
</feature>
<dbReference type="Gene3D" id="3.30.830.10">
    <property type="entry name" value="Metalloenzyme, LuxS/M16 peptidase-like"/>
    <property type="match status" value="2"/>
</dbReference>
<sequence length="426" mass="49281">MYNNKILSNGINIVMENIPYVNSISLGIWIKNGSINEDKHNSGISHFIEHLLFKGTKNRTAKEIAESIDNIGGQLNAFTTKEYTCLYVKVLNTYERLAIDLLSDMLKNSLFNEEDILKEKKVIYEEIKMYQDSPEDIAYDLLAKTMFEGTSLELPILGTIDSLESIDREDIIDYFKKNYTPENIVISIVGNINENETLKLLEDYFGDFNIQDNKNDRIILDQNYVYTKKINGFIKDTEQLNLLIGMEGLSRKNNYVYPLLVFDNIFGGSMSSRLFQRIREDKGLAYSVYSHPSFYEKTGTFTIYVGLNPEKIYEAVELVKEDIEIAKKELITKEELFKSKEQLKGNYLLGLENTSSRMAEIGRSKLLMDKTYHPNEIVKKINEVDMEDIEIVVEKIFNFDKLNTIYVGNLSKKEQVEKKLKEILYS</sequence>
<comment type="caution">
    <text evidence="5">The sequence shown here is derived from an EMBL/GenBank/DDBJ whole genome shotgun (WGS) entry which is preliminary data.</text>
</comment>
<dbReference type="GO" id="GO:0046872">
    <property type="term" value="F:metal ion binding"/>
    <property type="evidence" value="ECO:0007669"/>
    <property type="project" value="InterPro"/>
</dbReference>
<evidence type="ECO:0000259" key="3">
    <source>
        <dbReference type="Pfam" id="PF00675"/>
    </source>
</evidence>
<evidence type="ECO:0000256" key="1">
    <source>
        <dbReference type="ARBA" id="ARBA00007261"/>
    </source>
</evidence>
<evidence type="ECO:0000256" key="2">
    <source>
        <dbReference type="RuleBase" id="RU004447"/>
    </source>
</evidence>
<dbReference type="InterPro" id="IPR050361">
    <property type="entry name" value="MPP/UQCRC_Complex"/>
</dbReference>
<comment type="similarity">
    <text evidence="1 2">Belongs to the peptidase M16 family.</text>
</comment>
<evidence type="ECO:0000313" key="6">
    <source>
        <dbReference type="Proteomes" id="UP000462760"/>
    </source>
</evidence>
<reference evidence="5 6" key="1">
    <citation type="submission" date="2019-08" db="EMBL/GenBank/DDBJ databases">
        <title>In-depth cultivation of the pig gut microbiome towards novel bacterial diversity and tailored functional studies.</title>
        <authorList>
            <person name="Wylensek D."/>
            <person name="Hitch T.C.A."/>
            <person name="Clavel T."/>
        </authorList>
    </citation>
    <scope>NUCLEOTIDE SEQUENCE [LARGE SCALE GENOMIC DNA]</scope>
    <source>
        <strain evidence="5 6">Med78-601-WT-4W-RMD-3</strain>
    </source>
</reference>
<protein>
    <submittedName>
        <fullName evidence="5">Insulinase family protein</fullName>
    </submittedName>
</protein>
<name>A0A844FG15_9FIRM</name>
<dbReference type="PANTHER" id="PTHR11851:SF49">
    <property type="entry name" value="MITOCHONDRIAL-PROCESSING PEPTIDASE SUBUNIT ALPHA"/>
    <property type="match status" value="1"/>
</dbReference>
<dbReference type="AlphaFoldDB" id="A0A844FG15"/>
<dbReference type="RefSeq" id="WP_154483634.1">
    <property type="nucleotide sequence ID" value="NZ_VULR01000004.1"/>
</dbReference>
<evidence type="ECO:0000259" key="4">
    <source>
        <dbReference type="Pfam" id="PF05193"/>
    </source>
</evidence>